<dbReference type="AlphaFoldDB" id="A0A8S1TF61"/>
<sequence>MYANNEEFITLQKIEKELQADPQDIFKLDIRLLQFFFEFFKILLSNQYLKDVIQKAIKIFNAFIQKSKQRNKDAQISDLSHYINQKYFDILANYYEKAVIGGIEEANKHINYIYFKKIVKDYIDQPQNQNQQSAKSILTLIEQTYKNFQGTTPSDFEIQLFESLNPEEQELFAQIVNDDQNKVAKKYESLFDKFLLTLSQDFQDRYKAQNCSTVYEFYKCLQKQKVGVEKVLGFIFQEKLNYYVNQQYLNIQTQKAKARKNDLQNILSELEKNVLEQRKDYYSFVEIQYVKYFYKSIKAKKCQQSLQQSFSFRRKLLEFIKQEINAAQTPKQWKPFPQNICQEIYQELYSNLNDINNQEDANLQFKIIQSIQQLMISFFRFRWNYLFLFCVIIVEANFSADELDNMINIAYDMMTSTTRNNLNIPFGKILSMFNEKAKTQITSIYFERQGQNLGYESLLFVESQLKFINNKLIKLILQTSSFQNKAKIYGELKHFELKLMSDCREHLKNYKRVFEQLADSILEGEKEEKEWKAYFYKTITASYFQKWYSIYKEIPNFEKVNMQQFWLYALSIQTLKQDYQNKQLGLYQDIFEREEKICNICIQFIQRDVEKICMQFQQLQPAQQQNLEGYKELMQNFIDIFLKDNPFIIFLPSLLRGIPQNRSKFLNIEKIERIKFLAIAFKDKSQSEVQKLFDCLNLPKDQNNFEWLYKISLQVFNFYLQLNIPPNDPSQFKPLNDPFPNFNSMKTLYDYNTTQYNAICIFTSKFFSLDNKFHIKNEEVMKPDFLKKIYSLMNDKSNFESQNSDQLILQMTQNFMEFKNYKSQLIKEAFQSGDQAFSNKCFELFQKCFFKKSITQEMLDFKKLNKIAFNEVENQLCIQQFLNLVYNQEIKQVDQVNKKKVEDYFKQLIQISPLQVIEKMQKDLVQQQDSYLKELLKRNLQKFKEEQEKYINKPQQQATQAKQSILQTAVVQKKLQQLRNQYKDFQAEDQQVLTFLSDQFSFYMKNLLGKVIQSVLIQKPGYEFKLYQNKGASTIDTQSVKYKQQMEMQRKYGPQKNQYIDQSLLVNTENKLSLTYELCDYTPMQRQVEFRNFLSEIEPHQEDKLKNKIRKNKWKEEHPELEEILKKRIKRGAELWNQVQDFLCKRENNDYMGDSEEESDKVKEQQQQQTDNIDDDQLDMKIQDIQRNSERLLIAGKTHIKTRLNNMESDNPLLTQKVITVKTVQFVLEQHPYFSRSRILYKSYIL</sequence>
<comment type="caution">
    <text evidence="3">The sequence shown here is derived from an EMBL/GenBank/DDBJ whole genome shotgun (WGS) entry which is preliminary data.</text>
</comment>
<dbReference type="OMA" id="NAICIFT"/>
<evidence type="ECO:0000313" key="4">
    <source>
        <dbReference type="Proteomes" id="UP000683925"/>
    </source>
</evidence>
<organism evidence="3 4">
    <name type="scientific">Paramecium octaurelia</name>
    <dbReference type="NCBI Taxonomy" id="43137"/>
    <lineage>
        <taxon>Eukaryota</taxon>
        <taxon>Sar</taxon>
        <taxon>Alveolata</taxon>
        <taxon>Ciliophora</taxon>
        <taxon>Intramacronucleata</taxon>
        <taxon>Oligohymenophorea</taxon>
        <taxon>Peniculida</taxon>
        <taxon>Parameciidae</taxon>
        <taxon>Paramecium</taxon>
    </lineage>
</organism>
<keyword evidence="4" id="KW-1185">Reference proteome</keyword>
<feature type="coiled-coil region" evidence="1">
    <location>
        <begin position="933"/>
        <end position="988"/>
    </location>
</feature>
<accession>A0A8S1TF61</accession>
<name>A0A8S1TF61_PAROT</name>
<dbReference type="Proteomes" id="UP000683925">
    <property type="component" value="Unassembled WGS sequence"/>
</dbReference>
<keyword evidence="1" id="KW-0175">Coiled coil</keyword>
<proteinExistence type="predicted"/>
<feature type="region of interest" description="Disordered" evidence="2">
    <location>
        <begin position="1150"/>
        <end position="1172"/>
    </location>
</feature>
<evidence type="ECO:0000256" key="2">
    <source>
        <dbReference type="SAM" id="MobiDB-lite"/>
    </source>
</evidence>
<dbReference type="OrthoDB" id="307995at2759"/>
<evidence type="ECO:0000256" key="1">
    <source>
        <dbReference type="SAM" id="Coils"/>
    </source>
</evidence>
<protein>
    <submittedName>
        <fullName evidence="3">Uncharacterized protein</fullName>
    </submittedName>
</protein>
<dbReference type="EMBL" id="CAJJDP010000024">
    <property type="protein sequence ID" value="CAD8150940.1"/>
    <property type="molecule type" value="Genomic_DNA"/>
</dbReference>
<gene>
    <name evidence="3" type="ORF">POCTA_138.1.T0240214</name>
</gene>
<feature type="coiled-coil region" evidence="1">
    <location>
        <begin position="253"/>
        <end position="280"/>
    </location>
</feature>
<reference evidence="3" key="1">
    <citation type="submission" date="2021-01" db="EMBL/GenBank/DDBJ databases">
        <authorList>
            <consortium name="Genoscope - CEA"/>
            <person name="William W."/>
        </authorList>
    </citation>
    <scope>NUCLEOTIDE SEQUENCE</scope>
</reference>
<evidence type="ECO:0000313" key="3">
    <source>
        <dbReference type="EMBL" id="CAD8150940.1"/>
    </source>
</evidence>